<proteinExistence type="predicted"/>
<keyword evidence="2" id="KW-1185">Reference proteome</keyword>
<sequence length="91" mass="10596">MRTWFTSPLKKDTQVLMDVFKAPRLDGVSRTEITELGFLAKNELGTWDAFQKVKGESIHLGVRYELWEAQRLLMHAILQQEEDNLRKSFAS</sequence>
<protein>
    <submittedName>
        <fullName evidence="1">Uncharacterized protein</fullName>
    </submittedName>
</protein>
<name>A0A7U3ZGF3_RUNSL</name>
<evidence type="ECO:0000313" key="2">
    <source>
        <dbReference type="Proteomes" id="UP000000493"/>
    </source>
</evidence>
<evidence type="ECO:0000313" key="1">
    <source>
        <dbReference type="EMBL" id="AEI46761.1"/>
    </source>
</evidence>
<dbReference type="AlphaFoldDB" id="A0A7U3ZGF3"/>
<dbReference type="KEGG" id="rsi:Runsl_0309"/>
<reference evidence="1 2" key="2">
    <citation type="journal article" date="2012" name="Stand. Genomic Sci.">
        <title>Complete genome sequence of the aquatic bacterium Runella slithyformis type strain (LSU 4(T)).</title>
        <authorList>
            <person name="Copeland A."/>
            <person name="Zhang X."/>
            <person name="Misra M."/>
            <person name="Lapidus A."/>
            <person name="Nolan M."/>
            <person name="Lucas S."/>
            <person name="Deshpande S."/>
            <person name="Cheng J.F."/>
            <person name="Tapia R."/>
            <person name="Goodwin L.A."/>
            <person name="Pitluck S."/>
            <person name="Liolios K."/>
            <person name="Pagani I."/>
            <person name="Ivanova N."/>
            <person name="Mikhailova N."/>
            <person name="Pati A."/>
            <person name="Chen A."/>
            <person name="Palaniappan K."/>
            <person name="Land M."/>
            <person name="Hauser L."/>
            <person name="Pan C."/>
            <person name="Jeffries C.D."/>
            <person name="Detter J.C."/>
            <person name="Brambilla E.M."/>
            <person name="Rohde M."/>
            <person name="Djao O.D."/>
            <person name="Goker M."/>
            <person name="Sikorski J."/>
            <person name="Tindall B.J."/>
            <person name="Woyke T."/>
            <person name="Bristow J."/>
            <person name="Eisen J.A."/>
            <person name="Markowitz V."/>
            <person name="Hugenholtz P."/>
            <person name="Kyrpides N.C."/>
            <person name="Klenk H.P."/>
            <person name="Mavromatis K."/>
        </authorList>
    </citation>
    <scope>NUCLEOTIDE SEQUENCE [LARGE SCALE GENOMIC DNA]</scope>
    <source>
        <strain evidence="2">ATCC 29530 / DSM 19594 / LMG 11500 / NCIMB 11436 / LSU 4</strain>
    </source>
</reference>
<gene>
    <name evidence="1" type="ordered locus">Runsl_0309</name>
</gene>
<dbReference type="Proteomes" id="UP000000493">
    <property type="component" value="Chromosome"/>
</dbReference>
<dbReference type="EMBL" id="CP002859">
    <property type="protein sequence ID" value="AEI46761.1"/>
    <property type="molecule type" value="Genomic_DNA"/>
</dbReference>
<organism evidence="1 2">
    <name type="scientific">Runella slithyformis (strain ATCC 29530 / DSM 19594 / LMG 11500 / NCIMB 11436 / LSU 4)</name>
    <dbReference type="NCBI Taxonomy" id="761193"/>
    <lineage>
        <taxon>Bacteria</taxon>
        <taxon>Pseudomonadati</taxon>
        <taxon>Bacteroidota</taxon>
        <taxon>Cytophagia</taxon>
        <taxon>Cytophagales</taxon>
        <taxon>Spirosomataceae</taxon>
        <taxon>Runella</taxon>
    </lineage>
</organism>
<accession>A0A7U3ZGF3</accession>
<dbReference type="RefSeq" id="WP_013926086.1">
    <property type="nucleotide sequence ID" value="NC_015703.1"/>
</dbReference>
<reference evidence="2" key="1">
    <citation type="submission" date="2011-06" db="EMBL/GenBank/DDBJ databases">
        <title>The complete genome of chromosome of Runella slithyformis DSM 19594.</title>
        <authorList>
            <consortium name="US DOE Joint Genome Institute (JGI-PGF)"/>
            <person name="Lucas S."/>
            <person name="Han J."/>
            <person name="Lapidus A."/>
            <person name="Bruce D."/>
            <person name="Goodwin L."/>
            <person name="Pitluck S."/>
            <person name="Peters L."/>
            <person name="Kyrpides N."/>
            <person name="Mavromatis K."/>
            <person name="Ivanova N."/>
            <person name="Ovchinnikova G."/>
            <person name="Zhang X."/>
            <person name="Misra M."/>
            <person name="Detter J.C."/>
            <person name="Tapia R."/>
            <person name="Han C."/>
            <person name="Land M."/>
            <person name="Hauser L."/>
            <person name="Markowitz V."/>
            <person name="Cheng J.-F."/>
            <person name="Hugenholtz P."/>
            <person name="Woyke T."/>
            <person name="Wu D."/>
            <person name="Tindall B."/>
            <person name="Faehrich R."/>
            <person name="Brambilla E."/>
            <person name="Klenk H.-P."/>
            <person name="Eisen J.A."/>
        </authorList>
    </citation>
    <scope>NUCLEOTIDE SEQUENCE [LARGE SCALE GENOMIC DNA]</scope>
    <source>
        <strain evidence="2">ATCC 29530 / DSM 19594 / LMG 11500 / NCIMB 11436 / LSU 4</strain>
    </source>
</reference>